<dbReference type="AlphaFoldDB" id="A0A1D9LC34"/>
<name>A0A1D9LC34_9NEIS</name>
<sequence>MPNNLQGLVPTIFAQGLKALRSNCVMPSLVNSDFGTEVKEKGDTIQVPVPSMVPVQDVVPGPVAPDPQGVSPGKVSIPLNNWKEAPFYLTEKELAQIVDGVVPIQLSSAIESLATTINASILNCYKGVYGFVGTPGTTPFASDLSASTQARKVLGIQKAPTQNRRIVLSPDGEANALGLPQFTNAMAAADDGVIREGIIGRKLGFDWAMDQQIPTHNAGSITGTVTVSGAQQPGNGSMDGGATGVITLATAAGAAINLVQGDILTYAGDKQTYVVLSPVSAGGSSTVTVNTAPALRVPKSGGEVVQVAAPHVVNLAFHRDAFAFASRQLGNESLTKEVDETFQVADPVSGLTLRLSYREEFHRTRLAFDSLWGVGLVRPELGVRIAG</sequence>
<dbReference type="EMBL" id="CP017707">
    <property type="protein sequence ID" value="AOZ48838.1"/>
    <property type="molecule type" value="Genomic_DNA"/>
</dbReference>
<gene>
    <name evidence="1" type="ORF">BKX93_01720</name>
</gene>
<proteinExistence type="predicted"/>
<accession>A0A1D9LC34</accession>
<evidence type="ECO:0000313" key="1">
    <source>
        <dbReference type="EMBL" id="AOZ48838.1"/>
    </source>
</evidence>
<evidence type="ECO:0000313" key="2">
    <source>
        <dbReference type="Proteomes" id="UP000178776"/>
    </source>
</evidence>
<dbReference type="Proteomes" id="UP000178776">
    <property type="component" value="Chromosome"/>
</dbReference>
<evidence type="ECO:0008006" key="3">
    <source>
        <dbReference type="Google" id="ProtNLM"/>
    </source>
</evidence>
<reference evidence="1 2" key="1">
    <citation type="submission" date="2016-10" db="EMBL/GenBank/DDBJ databases">
        <title>Chromobacterium muskegensis sp. nov., an insecticidal bacterium isolated from Sphagnum bogs.</title>
        <authorList>
            <person name="Sparks M.E."/>
            <person name="Blackburn M.B."/>
            <person name="Gundersen-Rindal D.E."/>
            <person name="Mitchell A."/>
            <person name="Farrar R."/>
            <person name="Kuhar D."/>
        </authorList>
    </citation>
    <scope>NUCLEOTIDE SEQUENCE [LARGE SCALE GENOMIC DNA]</scope>
    <source>
        <strain evidence="1 2">21-1</strain>
    </source>
</reference>
<dbReference type="STRING" id="1108595.BKX93_01720"/>
<organism evidence="1 2">
    <name type="scientific">Chromobacterium vaccinii</name>
    <dbReference type="NCBI Taxonomy" id="1108595"/>
    <lineage>
        <taxon>Bacteria</taxon>
        <taxon>Pseudomonadati</taxon>
        <taxon>Pseudomonadota</taxon>
        <taxon>Betaproteobacteria</taxon>
        <taxon>Neisseriales</taxon>
        <taxon>Chromobacteriaceae</taxon>
        <taxon>Chromobacterium</taxon>
    </lineage>
</organism>
<dbReference type="GeneID" id="68839938"/>
<dbReference type="KEGG" id="cvc:BKX93_01720"/>
<protein>
    <recommendedName>
        <fullName evidence="3">P22 coat-protein 5 family protein</fullName>
    </recommendedName>
</protein>
<dbReference type="RefSeq" id="WP_070978376.1">
    <property type="nucleotide sequence ID" value="NZ_CP017707.1"/>
</dbReference>